<sequence>MNTALNDLHNDLVILEDNGIIDTPDNSNHSSPRSTTDEEEEEEGEEEEDGAEDVELTEKYDDKSLLTGIQPEDEIVNDGINIWIPVQLLKKNIAKFWSHFLAIDKELTKVKCKHCGEILTRNDPNLTRYFRSHLKSKHNVSANKSFYSMNFTAKDSILKNNNSHVENADKPSYNSLAFNSHPTLRHFDIGKLQSNNSFSFSQLIAIIIASEDLPLNFFENESFKFLISKFHRPPSLTPSVIKEAIVELSNSIDDLVRRSVPENGLHLPFNIHLSNPEKSDGSVYSQYLKDIRMQLHSLDLSSLASVNFTELDKTRSLFSLQVFDNNNKVSKILPLSIIVRKTTDIDSHSWQKWLNSVYSKYPGLQKSVISLTLPKSYYAKVLEKRNSGNPSINAGNVVQVTYHICIVSELLHCFLQPFFNLPTESLLSSFSLAKEINSQGSLLDSLIDFSHLDISSTVLGKISSLIEEVNLRGSLKSDFLLYCKNYTQPNCHELASMLSFNCDSFSALKNFLGNFANLVPFFKSINSHLENESLTESDFRLIITIEETLKTFEQAIEYFASSAPLKFTHTLVFIINFEAYLTEVIQSSTFTKSKKPFEKILSRISKLREFYLLDDVNLIGAFLYPPVFQSKSLLTEIFNTTSTNEIVNKVTKIASRYLRNFIDIINFQSFDNGKDNELSSGEELLPGYENIFMNESQDIRLSCNITPTSPQSKDLLFGHIIRDDLLRYIDRITHELPDAYHSYLNDNDISFDGSHFTKFELPEESASDSGEWRLNIMEETFDIHIPISDTIWNNYINDDSKIVVIDTLLQLLSINSASSIRSEFSFLQKASQDFNNELYEETIKIKLVNSQFNLEEIDFHSRSFFHTCQ</sequence>
<dbReference type="GO" id="GO:0008270">
    <property type="term" value="F:zinc ion binding"/>
    <property type="evidence" value="ECO:0007669"/>
    <property type="project" value="UniProtKB-KW"/>
</dbReference>
<evidence type="ECO:0000256" key="4">
    <source>
        <dbReference type="PROSITE-ProRule" id="PRU00027"/>
    </source>
</evidence>
<evidence type="ECO:0000256" key="3">
    <source>
        <dbReference type="ARBA" id="ARBA00022833"/>
    </source>
</evidence>
<name>A0AA35JJ50_SACK1</name>
<dbReference type="GeneID" id="80924140"/>
<feature type="compositionally biased region" description="Polar residues" evidence="5">
    <location>
        <begin position="24"/>
        <end position="34"/>
    </location>
</feature>
<evidence type="ECO:0000259" key="6">
    <source>
        <dbReference type="PROSITE" id="PS50808"/>
    </source>
</evidence>
<dbReference type="RefSeq" id="XP_056087840.1">
    <property type="nucleotide sequence ID" value="XM_056228084.1"/>
</dbReference>
<dbReference type="PROSITE" id="PS50808">
    <property type="entry name" value="ZF_BED"/>
    <property type="match status" value="1"/>
</dbReference>
<evidence type="ECO:0000256" key="5">
    <source>
        <dbReference type="SAM" id="MobiDB-lite"/>
    </source>
</evidence>
<evidence type="ECO:0000256" key="1">
    <source>
        <dbReference type="ARBA" id="ARBA00022723"/>
    </source>
</evidence>
<organism evidence="7 8">
    <name type="scientific">Saccharomyces kudriavzevii (strain ATCC MYA-4449 / AS 2.2408 / CBS 8840 / NBRC 1802 / NCYC 2889)</name>
    <name type="common">Yeast</name>
    <dbReference type="NCBI Taxonomy" id="226230"/>
    <lineage>
        <taxon>Eukaryota</taxon>
        <taxon>Fungi</taxon>
        <taxon>Dikarya</taxon>
        <taxon>Ascomycota</taxon>
        <taxon>Saccharomycotina</taxon>
        <taxon>Saccharomycetes</taxon>
        <taxon>Saccharomycetales</taxon>
        <taxon>Saccharomycetaceae</taxon>
        <taxon>Saccharomyces</taxon>
    </lineage>
</organism>
<reference evidence="7" key="1">
    <citation type="submission" date="2022-10" db="EMBL/GenBank/DDBJ databases">
        <authorList>
            <person name="Byrne P K."/>
        </authorList>
    </citation>
    <scope>NUCLEOTIDE SEQUENCE</scope>
    <source>
        <strain evidence="7">IFO1802</strain>
    </source>
</reference>
<feature type="compositionally biased region" description="Acidic residues" evidence="5">
    <location>
        <begin position="37"/>
        <end position="55"/>
    </location>
</feature>
<evidence type="ECO:0000313" key="7">
    <source>
        <dbReference type="EMBL" id="CAI4062300.1"/>
    </source>
</evidence>
<dbReference type="Pfam" id="PF02892">
    <property type="entry name" value="zf-BED"/>
    <property type="match status" value="1"/>
</dbReference>
<dbReference type="SMART" id="SM00614">
    <property type="entry name" value="ZnF_BED"/>
    <property type="match status" value="1"/>
</dbReference>
<evidence type="ECO:0000256" key="2">
    <source>
        <dbReference type="ARBA" id="ARBA00022771"/>
    </source>
</evidence>
<keyword evidence="8" id="KW-1185">Reference proteome</keyword>
<keyword evidence="1" id="KW-0479">Metal-binding</keyword>
<keyword evidence="3" id="KW-0862">Zinc</keyword>
<proteinExistence type="predicted"/>
<dbReference type="EMBL" id="OX365902">
    <property type="protein sequence ID" value="CAI4062300.1"/>
    <property type="molecule type" value="Genomic_DNA"/>
</dbReference>
<keyword evidence="2 4" id="KW-0863">Zinc-finger</keyword>
<feature type="domain" description="BED-type" evidence="6">
    <location>
        <begin position="91"/>
        <end position="145"/>
    </location>
</feature>
<dbReference type="InterPro" id="IPR003656">
    <property type="entry name" value="Znf_BED"/>
</dbReference>
<dbReference type="AlphaFoldDB" id="A0AA35JJ50"/>
<dbReference type="GO" id="GO:0003677">
    <property type="term" value="F:DNA binding"/>
    <property type="evidence" value="ECO:0007669"/>
    <property type="project" value="InterPro"/>
</dbReference>
<gene>
    <name evidence="7" type="primary">SKDI07G3220</name>
    <name evidence="7" type="ORF">SKDI_07G3220</name>
</gene>
<feature type="region of interest" description="Disordered" evidence="5">
    <location>
        <begin position="19"/>
        <end position="57"/>
    </location>
</feature>
<protein>
    <recommendedName>
        <fullName evidence="6">BED-type domain-containing protein</fullName>
    </recommendedName>
</protein>
<accession>A0AA35JJ50</accession>
<evidence type="ECO:0000313" key="8">
    <source>
        <dbReference type="Proteomes" id="UP001162087"/>
    </source>
</evidence>
<dbReference type="Proteomes" id="UP001162087">
    <property type="component" value="Chromosome 7"/>
</dbReference>